<name>A0A6A6IJI5_9PLEO</name>
<gene>
    <name evidence="2" type="ORF">BU26DRAFT_593714</name>
</gene>
<dbReference type="Proteomes" id="UP000800094">
    <property type="component" value="Unassembled WGS sequence"/>
</dbReference>
<proteinExistence type="predicted"/>
<sequence length="546" mass="62206">MTHETTVDDILNLSDSALVQFLQKARNPMGNFDGLKIQGWENASPAKKELLGEKLRTAVKQVTAAPLDIEELAARLTAAAAAMDTPSRPSRGRSLTLSPEPRIIEDFESACYHELIEDGGRPPFPLSRLEEVLNDPESHHELLRPWVQDLRSRSRDDGQAISRERDRWLDFRKWQLDNRGIAADEGFPEYLEAKRRDYKAMKASELTDDPEFEDTMRRRWERERGNCQQQQDRNDRGVEIFSAYAEVAKRRLADHGFTQPLQLEEDPKRQDQWTTWVEYLEFEYWWLDRLTSSVKSLQSQHDMACKTLTAAKVLKGTEREEDLVTTEAEQRRKTEANEATLALCLAEEASTLVQQATNTRKRYKASRGAQKLGAAKELIDVTRRNEAIGEFMRKTEKYRAVQASEQRQLYKVQWVLQQVSEIKAAQILPPREEKPKLTEGGKRMRQGDDGALPRSNVKRRKEKHGEEDTAGALLGSEAAPVTKQRSARIRGTSTADAVPIPARTSATSRQRQSRRTAAAPSRERLKSLRPRDAGGRVKPLGRPEST</sequence>
<feature type="region of interest" description="Disordered" evidence="1">
    <location>
        <begin position="430"/>
        <end position="546"/>
    </location>
</feature>
<feature type="compositionally biased region" description="Basic and acidic residues" evidence="1">
    <location>
        <begin position="521"/>
        <end position="535"/>
    </location>
</feature>
<dbReference type="AlphaFoldDB" id="A0A6A6IJI5"/>
<organism evidence="2 3">
    <name type="scientific">Trematosphaeria pertusa</name>
    <dbReference type="NCBI Taxonomy" id="390896"/>
    <lineage>
        <taxon>Eukaryota</taxon>
        <taxon>Fungi</taxon>
        <taxon>Dikarya</taxon>
        <taxon>Ascomycota</taxon>
        <taxon>Pezizomycotina</taxon>
        <taxon>Dothideomycetes</taxon>
        <taxon>Pleosporomycetidae</taxon>
        <taxon>Pleosporales</taxon>
        <taxon>Massarineae</taxon>
        <taxon>Trematosphaeriaceae</taxon>
        <taxon>Trematosphaeria</taxon>
    </lineage>
</organism>
<keyword evidence="3" id="KW-1185">Reference proteome</keyword>
<dbReference type="EMBL" id="ML987194">
    <property type="protein sequence ID" value="KAF2250032.1"/>
    <property type="molecule type" value="Genomic_DNA"/>
</dbReference>
<reference evidence="2" key="1">
    <citation type="journal article" date="2020" name="Stud. Mycol.">
        <title>101 Dothideomycetes genomes: a test case for predicting lifestyles and emergence of pathogens.</title>
        <authorList>
            <person name="Haridas S."/>
            <person name="Albert R."/>
            <person name="Binder M."/>
            <person name="Bloem J."/>
            <person name="Labutti K."/>
            <person name="Salamov A."/>
            <person name="Andreopoulos B."/>
            <person name="Baker S."/>
            <person name="Barry K."/>
            <person name="Bills G."/>
            <person name="Bluhm B."/>
            <person name="Cannon C."/>
            <person name="Castanera R."/>
            <person name="Culley D."/>
            <person name="Daum C."/>
            <person name="Ezra D."/>
            <person name="Gonzalez J."/>
            <person name="Henrissat B."/>
            <person name="Kuo A."/>
            <person name="Liang C."/>
            <person name="Lipzen A."/>
            <person name="Lutzoni F."/>
            <person name="Magnuson J."/>
            <person name="Mondo S."/>
            <person name="Nolan M."/>
            <person name="Ohm R."/>
            <person name="Pangilinan J."/>
            <person name="Park H.-J."/>
            <person name="Ramirez L."/>
            <person name="Alfaro M."/>
            <person name="Sun H."/>
            <person name="Tritt A."/>
            <person name="Yoshinaga Y."/>
            <person name="Zwiers L.-H."/>
            <person name="Turgeon B."/>
            <person name="Goodwin S."/>
            <person name="Spatafora J."/>
            <person name="Crous P."/>
            <person name="Grigoriev I."/>
        </authorList>
    </citation>
    <scope>NUCLEOTIDE SEQUENCE</scope>
    <source>
        <strain evidence="2">CBS 122368</strain>
    </source>
</reference>
<evidence type="ECO:0000256" key="1">
    <source>
        <dbReference type="SAM" id="MobiDB-lite"/>
    </source>
</evidence>
<dbReference type="OrthoDB" id="3775941at2759"/>
<accession>A0A6A6IJI5</accession>
<evidence type="ECO:0000313" key="2">
    <source>
        <dbReference type="EMBL" id="KAF2250032.1"/>
    </source>
</evidence>
<dbReference type="GeneID" id="54588211"/>
<dbReference type="RefSeq" id="XP_033685036.1">
    <property type="nucleotide sequence ID" value="XM_033834881.1"/>
</dbReference>
<feature type="compositionally biased region" description="Basic and acidic residues" evidence="1">
    <location>
        <begin position="430"/>
        <end position="448"/>
    </location>
</feature>
<feature type="compositionally biased region" description="Low complexity" evidence="1">
    <location>
        <begin position="502"/>
        <end position="519"/>
    </location>
</feature>
<protein>
    <submittedName>
        <fullName evidence="2">Uncharacterized protein</fullName>
    </submittedName>
</protein>
<evidence type="ECO:0000313" key="3">
    <source>
        <dbReference type="Proteomes" id="UP000800094"/>
    </source>
</evidence>